<organism evidence="2 3">
    <name type="scientific">Vibrio coralliirubri</name>
    <dbReference type="NCBI Taxonomy" id="1516159"/>
    <lineage>
        <taxon>Bacteria</taxon>
        <taxon>Pseudomonadati</taxon>
        <taxon>Pseudomonadota</taxon>
        <taxon>Gammaproteobacteria</taxon>
        <taxon>Vibrionales</taxon>
        <taxon>Vibrionaceae</taxon>
        <taxon>Vibrio</taxon>
    </lineage>
</organism>
<name>A0AA86WZ11_9VIBR</name>
<keyword evidence="3" id="KW-1185">Reference proteome</keyword>
<evidence type="ECO:0000313" key="2">
    <source>
        <dbReference type="EMBL" id="CDT74092.1"/>
    </source>
</evidence>
<proteinExistence type="predicted"/>
<reference evidence="2 3" key="1">
    <citation type="submission" date="2014-06" db="EMBL/GenBank/DDBJ databases">
        <authorList>
            <person name="Le Roux F."/>
        </authorList>
    </citation>
    <scope>NUCLEOTIDE SEQUENCE [LARGE SCALE GENOMIC DNA]</scope>
    <source>
        <strain evidence="2 3">J2-31</strain>
    </source>
</reference>
<sequence>MREGSQMGRFKGSRDNKPKGQPKPISQPKVRRPDRNVPSPPRERPAGYSTCATR</sequence>
<accession>A0AA86WZ11</accession>
<gene>
    <name evidence="2" type="ORF">VCR31J2_1300110</name>
</gene>
<dbReference type="Proteomes" id="UP000041625">
    <property type="component" value="Unassembled WGS sequence"/>
</dbReference>
<evidence type="ECO:0000313" key="3">
    <source>
        <dbReference type="Proteomes" id="UP000041625"/>
    </source>
</evidence>
<feature type="compositionally biased region" description="Basic and acidic residues" evidence="1">
    <location>
        <begin position="31"/>
        <end position="45"/>
    </location>
</feature>
<feature type="region of interest" description="Disordered" evidence="1">
    <location>
        <begin position="1"/>
        <end position="54"/>
    </location>
</feature>
<comment type="caution">
    <text evidence="2">The sequence shown here is derived from an EMBL/GenBank/DDBJ whole genome shotgun (WGS) entry which is preliminary data.</text>
</comment>
<evidence type="ECO:0000256" key="1">
    <source>
        <dbReference type="SAM" id="MobiDB-lite"/>
    </source>
</evidence>
<protein>
    <submittedName>
        <fullName evidence="2">Uncharacterized protein</fullName>
    </submittedName>
</protein>
<dbReference type="EMBL" id="CCKJ01000036">
    <property type="protein sequence ID" value="CDT74092.1"/>
    <property type="molecule type" value="Genomic_DNA"/>
</dbReference>
<dbReference type="AlphaFoldDB" id="A0AA86WZ11"/>